<accession>A0A316UNP1</accession>
<feature type="compositionally biased region" description="Low complexity" evidence="1">
    <location>
        <begin position="623"/>
        <end position="634"/>
    </location>
</feature>
<feature type="compositionally biased region" description="Low complexity" evidence="1">
    <location>
        <begin position="244"/>
        <end position="256"/>
    </location>
</feature>
<protein>
    <recommendedName>
        <fullName evidence="2">COQ9 C-terminal domain-containing protein</fullName>
    </recommendedName>
</protein>
<organism evidence="3 4">
    <name type="scientific">Jaminaea rosea</name>
    <dbReference type="NCBI Taxonomy" id="1569628"/>
    <lineage>
        <taxon>Eukaryota</taxon>
        <taxon>Fungi</taxon>
        <taxon>Dikarya</taxon>
        <taxon>Basidiomycota</taxon>
        <taxon>Ustilaginomycotina</taxon>
        <taxon>Exobasidiomycetes</taxon>
        <taxon>Microstromatales</taxon>
        <taxon>Microstromatales incertae sedis</taxon>
        <taxon>Jaminaea</taxon>
    </lineage>
</organism>
<keyword evidence="4" id="KW-1185">Reference proteome</keyword>
<dbReference type="Proteomes" id="UP000245884">
    <property type="component" value="Unassembled WGS sequence"/>
</dbReference>
<feature type="region of interest" description="Disordered" evidence="1">
    <location>
        <begin position="621"/>
        <end position="642"/>
    </location>
</feature>
<feature type="region of interest" description="Disordered" evidence="1">
    <location>
        <begin position="812"/>
        <end position="831"/>
    </location>
</feature>
<dbReference type="RefSeq" id="XP_025361492.1">
    <property type="nucleotide sequence ID" value="XM_025506462.1"/>
</dbReference>
<dbReference type="GeneID" id="37028285"/>
<feature type="domain" description="COQ9 C-terminal" evidence="2">
    <location>
        <begin position="172"/>
        <end position="224"/>
    </location>
</feature>
<dbReference type="OrthoDB" id="2524554at2759"/>
<proteinExistence type="predicted"/>
<feature type="compositionally biased region" description="Basic and acidic residues" evidence="1">
    <location>
        <begin position="891"/>
        <end position="901"/>
    </location>
</feature>
<name>A0A316UNP1_9BASI</name>
<gene>
    <name evidence="3" type="ORF">BDZ90DRAFT_232974</name>
</gene>
<evidence type="ECO:0000313" key="3">
    <source>
        <dbReference type="EMBL" id="PWN26880.1"/>
    </source>
</evidence>
<feature type="region of interest" description="Disordered" evidence="1">
    <location>
        <begin position="891"/>
        <end position="924"/>
    </location>
</feature>
<sequence>MIASLVRRAAASPAHREALPLRLIKAAQPHIPQYGFTLAAVRAGIQSPSSSTLAIDESQRAALNDWNIGRLFPGSNSAETSLPLQLLRRWDAEQMGRVAKEWHNGKADGEEAVEVLVERLKASEAVRHHLLEPFSYLSASSFPIPLRAILPLPIALALPLPSSIPNPLPLVNRAAQIADEACSLARVDTSFGPEWYARRMRLAAAFFAAEVHLLAPSSDLAASTNVLRRVAGNGSLLGAFDGAARSSSTSSVRPASRPWPTATQPGLARQLHTITRPRLPYHTSVERSRHYATGPSQASVVSTFASPFLQFVRTLSAIARILVGTALTFALLCGGIYEGAHQYVEHVAMKRGPRSNDVGDAWGWSSEADEEAWGRGTDRRLGMAGRHALRSAWISLHWGTGIAPDFLFGGGSDLFGPSSWRKSATPSLDAIAYSQNALEQAERYLEVAIRLAEKQGVKLPDVAAVRLGLTNAHQAGTDKPLDETALRMESRLAATRERVGSPAAVGRAITGYERIFDALSAAELTRETTGHSGREGADASRLVRLATKLGDLNALLGKREEAEAWMLKAVSLAGQGPQPAVEGAQREEVLGQVAHMNGEQGESPQVSSSWFSGWTGSKKAQDAAAAPATTLATPTPMPTPTPALTRSLIISLLSLSALYASSPNPASTTSAPSSDPAWRTGLEEAVRVQAAALRLIRLDLEREQSSASKEAAGELHTLWLRHREALTSSHLAETMYALQSRSGAAGVLNKLRGALTGLFHSAHEEDHPHASSIQWLRSADSLASSVQSSLARPSPLAAVLSGRSSPAAKKAAKAASVAGGGTTSTSSPFAPEDVQERWLRIEGGEMVAWRLLRDSTRLRAEAGRMVKALGGRLEVEKKKEEVRKAALVETEAKPVEQRTESEAAPAITRRGGRGPFAPKGQMAV</sequence>
<dbReference type="AlphaFoldDB" id="A0A316UNP1"/>
<evidence type="ECO:0000313" key="4">
    <source>
        <dbReference type="Proteomes" id="UP000245884"/>
    </source>
</evidence>
<reference evidence="3 4" key="1">
    <citation type="journal article" date="2018" name="Mol. Biol. Evol.">
        <title>Broad Genomic Sampling Reveals a Smut Pathogenic Ancestry of the Fungal Clade Ustilaginomycotina.</title>
        <authorList>
            <person name="Kijpornyongpan T."/>
            <person name="Mondo S.J."/>
            <person name="Barry K."/>
            <person name="Sandor L."/>
            <person name="Lee J."/>
            <person name="Lipzen A."/>
            <person name="Pangilinan J."/>
            <person name="LaButti K."/>
            <person name="Hainaut M."/>
            <person name="Henrissat B."/>
            <person name="Grigoriev I.V."/>
            <person name="Spatafora J.W."/>
            <person name="Aime M.C."/>
        </authorList>
    </citation>
    <scope>NUCLEOTIDE SEQUENCE [LARGE SCALE GENOMIC DNA]</scope>
    <source>
        <strain evidence="3 4">MCA 5214</strain>
    </source>
</reference>
<dbReference type="Pfam" id="PF08511">
    <property type="entry name" value="COQ9"/>
    <property type="match status" value="1"/>
</dbReference>
<evidence type="ECO:0000259" key="2">
    <source>
        <dbReference type="Pfam" id="PF08511"/>
    </source>
</evidence>
<evidence type="ECO:0000256" key="1">
    <source>
        <dbReference type="SAM" id="MobiDB-lite"/>
    </source>
</evidence>
<dbReference type="InterPro" id="IPR013718">
    <property type="entry name" value="COQ9_C"/>
</dbReference>
<feature type="region of interest" description="Disordered" evidence="1">
    <location>
        <begin position="244"/>
        <end position="266"/>
    </location>
</feature>
<dbReference type="EMBL" id="KZ819670">
    <property type="protein sequence ID" value="PWN26880.1"/>
    <property type="molecule type" value="Genomic_DNA"/>
</dbReference>